<keyword evidence="2" id="KW-1185">Reference proteome</keyword>
<reference evidence="1" key="1">
    <citation type="submission" date="2019-10" db="EMBL/GenBank/DDBJ databases">
        <authorList>
            <person name="Soares A.E.R."/>
            <person name="Aleixo A."/>
            <person name="Schneider P."/>
            <person name="Miyaki C.Y."/>
            <person name="Schneider M.P."/>
            <person name="Mello C."/>
            <person name="Vasconcelos A.T.R."/>
        </authorList>
    </citation>
    <scope>NUCLEOTIDE SEQUENCE</scope>
    <source>
        <tissue evidence="1">Muscle</tissue>
    </source>
</reference>
<evidence type="ECO:0000313" key="1">
    <source>
        <dbReference type="EMBL" id="KAJ7423648.1"/>
    </source>
</evidence>
<evidence type="ECO:0000313" key="2">
    <source>
        <dbReference type="Proteomes" id="UP001145742"/>
    </source>
</evidence>
<gene>
    <name evidence="1" type="ORF">WISP_33076</name>
</gene>
<dbReference type="Proteomes" id="UP001145742">
    <property type="component" value="Unassembled WGS sequence"/>
</dbReference>
<organism evidence="1 2">
    <name type="scientific">Willisornis vidua</name>
    <name type="common">Xingu scale-backed antbird</name>
    <dbReference type="NCBI Taxonomy" id="1566151"/>
    <lineage>
        <taxon>Eukaryota</taxon>
        <taxon>Metazoa</taxon>
        <taxon>Chordata</taxon>
        <taxon>Craniata</taxon>
        <taxon>Vertebrata</taxon>
        <taxon>Euteleostomi</taxon>
        <taxon>Archelosauria</taxon>
        <taxon>Archosauria</taxon>
        <taxon>Dinosauria</taxon>
        <taxon>Saurischia</taxon>
        <taxon>Theropoda</taxon>
        <taxon>Coelurosauria</taxon>
        <taxon>Aves</taxon>
        <taxon>Neognathae</taxon>
        <taxon>Neoaves</taxon>
        <taxon>Telluraves</taxon>
        <taxon>Australaves</taxon>
        <taxon>Passeriformes</taxon>
        <taxon>Thamnophilidae</taxon>
        <taxon>Willisornis</taxon>
    </lineage>
</organism>
<proteinExistence type="predicted"/>
<protein>
    <submittedName>
        <fullName evidence="1">Uncharacterized protein</fullName>
    </submittedName>
</protein>
<sequence length="155" mass="17535">MFMTKLLKGNLAPQMDAAFVSVVLVKHTEGVSHKKKLWSYKSTFIWAQASLRSIPVTFGEKIHPLVKWLKTIQPKFVIFASAASTFFGWKKPLNNGTLHCDFWKEENHCEHVCIYPALADGSREGAFTSEEGKDADPWKRTISLEYSPVIFNNSG</sequence>
<comment type="caution">
    <text evidence="1">The sequence shown here is derived from an EMBL/GenBank/DDBJ whole genome shotgun (WGS) entry which is preliminary data.</text>
</comment>
<dbReference type="EMBL" id="WHWB01032789">
    <property type="protein sequence ID" value="KAJ7423648.1"/>
    <property type="molecule type" value="Genomic_DNA"/>
</dbReference>
<name>A0ABQ9DMJ0_9PASS</name>
<accession>A0ABQ9DMJ0</accession>